<comment type="caution">
    <text evidence="1">The sequence shown here is derived from an EMBL/GenBank/DDBJ whole genome shotgun (WGS) entry which is preliminary data.</text>
</comment>
<evidence type="ECO:0000313" key="2">
    <source>
        <dbReference type="Proteomes" id="UP000278149"/>
    </source>
</evidence>
<reference evidence="1 2" key="1">
    <citation type="submission" date="2018-10" db="EMBL/GenBank/DDBJ databases">
        <title>Co-occurring genomic capacity for anaerobic methane metabolism and dissimilatory sulfite reduction discovered in the Korarchaeota.</title>
        <authorList>
            <person name="Mckay L.J."/>
            <person name="Dlakic M."/>
            <person name="Fields M.W."/>
            <person name="Delmont T.O."/>
            <person name="Eren A.M."/>
            <person name="Jay Z.J."/>
            <person name="Klingelsmith K.B."/>
            <person name="Rusch D.B."/>
            <person name="Inskeep W.P."/>
        </authorList>
    </citation>
    <scope>NUCLEOTIDE SEQUENCE [LARGE SCALE GENOMIC DNA]</scope>
    <source>
        <strain evidence="1 2">WS</strain>
    </source>
</reference>
<dbReference type="AlphaFoldDB" id="A0A429G094"/>
<dbReference type="RefSeq" id="WP_125742934.1">
    <property type="nucleotide sequence ID" value="NZ_RCOR01000049.1"/>
</dbReference>
<name>A0A429G094_9CREN</name>
<accession>A0A429G094</accession>
<evidence type="ECO:0000313" key="1">
    <source>
        <dbReference type="EMBL" id="RSN67155.1"/>
    </source>
</evidence>
<dbReference type="Proteomes" id="UP000278149">
    <property type="component" value="Unassembled WGS sequence"/>
</dbReference>
<dbReference type="EMBL" id="RCOR01000049">
    <property type="protein sequence ID" value="RSN67155.1"/>
    <property type="molecule type" value="Genomic_DNA"/>
</dbReference>
<gene>
    <name evidence="1" type="ORF">D9Q81_09040</name>
</gene>
<sequence length="339" mass="38609">MQKHLLVMKCENESDLTRPKYLEILNSIIERKLGEEWIILCHIGENFRAYSFGFCVKLVDEAEESLAEVSLEGDELELILPWDRVRVKMEEEAIIPIDIAMISLFSFRNPQLILEEGLLSKVLFYTNPHIWSDPSLVGASVSSIYRSISERLELKRRYYSFVRAIHFMSSIDSIEEFAEAFRALASIGIAPPIGKMELFHLPDLSPVEMNVLRALCAKEAIDRIPGLLERQVSSLFSDLIGIPSSDPRRARITKSISSRGSREGLTLTELSLSVGIDKAYLWRYVIPKMVNSCLIRAERDLSRGREVKVYRPNPFIPSISDLMMTYSIKLSHLLGIRGT</sequence>
<protein>
    <submittedName>
        <fullName evidence="1">Uncharacterized protein</fullName>
    </submittedName>
</protein>
<organism evidence="1 2">
    <name type="scientific">Candidatus Korarchaeum cryptofilum</name>
    <dbReference type="NCBI Taxonomy" id="498846"/>
    <lineage>
        <taxon>Archaea</taxon>
        <taxon>Thermoproteota</taxon>
        <taxon>Candidatus Korarchaeia</taxon>
        <taxon>Candidatus Korarchaeales</taxon>
        <taxon>Candidatus Korarchaeaceae</taxon>
        <taxon>Candidatus Korarchaeum</taxon>
    </lineage>
</organism>
<proteinExistence type="predicted"/>